<sequence>MASARLEQIGGHLAGVSSRETHIGVKNPNDVVIVSCCRTPICRAKKGHFKDTTHEYLLSVVLKEVVQRVGLDPALVQDIIVGNVLPPGSGANLARMAMLYANFPCSTSVMTVNRQCSSGLQAVSLIASCIKDGAIDIGIGAGVESMTSFYKKYQLDPKDINSKMLDSNSDIADCLMPMGQVSENVAMEFGVSRTEQDEFSVESHKRADYAQRHGYFDKEIVPVTTTIKDTDGRETKITVTKDDGVRPSTTFEVLSKIKPAFKKEGTTTAGNSSQVSDGAAAVLLMKRSKAIELGLPILGKYVCSSVYGVPPRINGIGPIYAIPDAARKAGIPVSDISIIELNEAFASQAVYCKKFLNLDSSVVNPSGGAIALGHPLGATGARQVSTLIYGLKRAGQRVGAISMCIGTGMGMCSIFENE</sequence>
<accession>A0A1R0GTQ2</accession>
<dbReference type="PROSITE" id="PS00098">
    <property type="entry name" value="THIOLASE_1"/>
    <property type="match status" value="1"/>
</dbReference>
<dbReference type="Pfam" id="PF02803">
    <property type="entry name" value="Thiolase_C"/>
    <property type="match status" value="1"/>
</dbReference>
<comment type="similarity">
    <text evidence="3 12">Belongs to the thiolase-like superfamily. Thiolase family.</text>
</comment>
<feature type="domain" description="Thiolase N-terminal" evidence="13">
    <location>
        <begin position="31"/>
        <end position="288"/>
    </location>
</feature>
<evidence type="ECO:0000256" key="9">
    <source>
        <dbReference type="ARBA" id="ARBA00023315"/>
    </source>
</evidence>
<keyword evidence="9 12" id="KW-0012">Acyltransferase</keyword>
<evidence type="ECO:0000256" key="11">
    <source>
        <dbReference type="PIRSR" id="PIRSR000429-1"/>
    </source>
</evidence>
<dbReference type="SUPFAM" id="SSF53901">
    <property type="entry name" value="Thiolase-like"/>
    <property type="match status" value="2"/>
</dbReference>
<comment type="catalytic activity">
    <reaction evidence="10">
        <text>an acyl-CoA + acetyl-CoA = a 3-oxoacyl-CoA + CoA</text>
        <dbReference type="Rhea" id="RHEA:21564"/>
        <dbReference type="ChEBI" id="CHEBI:57287"/>
        <dbReference type="ChEBI" id="CHEBI:57288"/>
        <dbReference type="ChEBI" id="CHEBI:58342"/>
        <dbReference type="ChEBI" id="CHEBI:90726"/>
        <dbReference type="EC" id="2.3.1.16"/>
    </reaction>
</comment>
<comment type="pathway">
    <text evidence="2">Lipid metabolism; fatty acid metabolism.</text>
</comment>
<dbReference type="InterPro" id="IPR020615">
    <property type="entry name" value="Thiolase_acyl_enz_int_AS"/>
</dbReference>
<gene>
    <name evidence="15" type="ORF">AYI68_g5649</name>
</gene>
<dbReference type="Pfam" id="PF00108">
    <property type="entry name" value="Thiolase_N"/>
    <property type="match status" value="1"/>
</dbReference>
<organism evidence="15 16">
    <name type="scientific">Smittium mucronatum</name>
    <dbReference type="NCBI Taxonomy" id="133383"/>
    <lineage>
        <taxon>Eukaryota</taxon>
        <taxon>Fungi</taxon>
        <taxon>Fungi incertae sedis</taxon>
        <taxon>Zoopagomycota</taxon>
        <taxon>Kickxellomycotina</taxon>
        <taxon>Harpellomycetes</taxon>
        <taxon>Harpellales</taxon>
        <taxon>Legeriomycetaceae</taxon>
        <taxon>Smittium</taxon>
    </lineage>
</organism>
<keyword evidence="6" id="KW-0809">Transit peptide</keyword>
<name>A0A1R0GTQ2_9FUNG</name>
<evidence type="ECO:0000256" key="8">
    <source>
        <dbReference type="ARBA" id="ARBA00023140"/>
    </source>
</evidence>
<feature type="active site" description="Proton acceptor" evidence="11">
    <location>
        <position position="404"/>
    </location>
</feature>
<dbReference type="InterPro" id="IPR020613">
    <property type="entry name" value="Thiolase_CS"/>
</dbReference>
<dbReference type="Proteomes" id="UP000187455">
    <property type="component" value="Unassembled WGS sequence"/>
</dbReference>
<dbReference type="PANTHER" id="PTHR43853:SF8">
    <property type="entry name" value="3-KETOACYL-COA THIOLASE, PEROXISOMAL"/>
    <property type="match status" value="1"/>
</dbReference>
<dbReference type="GO" id="GO:0010124">
    <property type="term" value="P:phenylacetate catabolic process"/>
    <property type="evidence" value="ECO:0007669"/>
    <property type="project" value="TreeGrafter"/>
</dbReference>
<evidence type="ECO:0000256" key="4">
    <source>
        <dbReference type="ARBA" id="ARBA00022679"/>
    </source>
</evidence>
<evidence type="ECO:0000259" key="14">
    <source>
        <dbReference type="Pfam" id="PF02803"/>
    </source>
</evidence>
<dbReference type="Gene3D" id="3.40.47.10">
    <property type="match status" value="2"/>
</dbReference>
<dbReference type="PIRSF" id="PIRSF000429">
    <property type="entry name" value="Ac-CoA_Ac_transf"/>
    <property type="match status" value="1"/>
</dbReference>
<dbReference type="FunFam" id="3.40.47.10:FF:000010">
    <property type="entry name" value="Acetyl-CoA acetyltransferase (Thiolase)"/>
    <property type="match status" value="1"/>
</dbReference>
<feature type="domain" description="Thiolase C-terminal" evidence="14">
    <location>
        <begin position="297"/>
        <end position="416"/>
    </location>
</feature>
<dbReference type="GO" id="GO:0005777">
    <property type="term" value="C:peroxisome"/>
    <property type="evidence" value="ECO:0007669"/>
    <property type="project" value="UniProtKB-SubCell"/>
</dbReference>
<dbReference type="AlphaFoldDB" id="A0A1R0GTQ2"/>
<dbReference type="CDD" id="cd00751">
    <property type="entry name" value="thiolase"/>
    <property type="match status" value="1"/>
</dbReference>
<evidence type="ECO:0000256" key="2">
    <source>
        <dbReference type="ARBA" id="ARBA00004872"/>
    </source>
</evidence>
<proteinExistence type="inferred from homology"/>
<dbReference type="GO" id="GO:0006635">
    <property type="term" value="P:fatty acid beta-oxidation"/>
    <property type="evidence" value="ECO:0007669"/>
    <property type="project" value="TreeGrafter"/>
</dbReference>
<feature type="active site" description="Acyl-thioester intermediate" evidence="11">
    <location>
        <position position="116"/>
    </location>
</feature>
<dbReference type="PANTHER" id="PTHR43853">
    <property type="entry name" value="3-KETOACYL-COA THIOLASE, PEROXISOMAL"/>
    <property type="match status" value="1"/>
</dbReference>
<comment type="caution">
    <text evidence="15">The sequence shown here is derived from an EMBL/GenBank/DDBJ whole genome shotgun (WGS) entry which is preliminary data.</text>
</comment>
<evidence type="ECO:0000256" key="7">
    <source>
        <dbReference type="ARBA" id="ARBA00023098"/>
    </source>
</evidence>
<dbReference type="InterPro" id="IPR020616">
    <property type="entry name" value="Thiolase_N"/>
</dbReference>
<dbReference type="InterPro" id="IPR002155">
    <property type="entry name" value="Thiolase"/>
</dbReference>
<keyword evidence="5" id="KW-0276">Fatty acid metabolism</keyword>
<evidence type="ECO:0000256" key="6">
    <source>
        <dbReference type="ARBA" id="ARBA00022946"/>
    </source>
</evidence>
<keyword evidence="8" id="KW-0576">Peroxisome</keyword>
<evidence type="ECO:0000256" key="12">
    <source>
        <dbReference type="RuleBase" id="RU003557"/>
    </source>
</evidence>
<evidence type="ECO:0000256" key="1">
    <source>
        <dbReference type="ARBA" id="ARBA00004275"/>
    </source>
</evidence>
<evidence type="ECO:0000259" key="13">
    <source>
        <dbReference type="Pfam" id="PF00108"/>
    </source>
</evidence>
<keyword evidence="7" id="KW-0443">Lipid metabolism</keyword>
<feature type="active site" description="Proton acceptor" evidence="11">
    <location>
        <position position="374"/>
    </location>
</feature>
<dbReference type="InterPro" id="IPR016039">
    <property type="entry name" value="Thiolase-like"/>
</dbReference>
<keyword evidence="4 12" id="KW-0808">Transferase</keyword>
<comment type="subcellular location">
    <subcellularLocation>
        <location evidence="1">Peroxisome</location>
    </subcellularLocation>
</comment>
<keyword evidence="16" id="KW-1185">Reference proteome</keyword>
<dbReference type="PROSITE" id="PS00737">
    <property type="entry name" value="THIOLASE_2"/>
    <property type="match status" value="1"/>
</dbReference>
<evidence type="ECO:0000256" key="5">
    <source>
        <dbReference type="ARBA" id="ARBA00022832"/>
    </source>
</evidence>
<evidence type="ECO:0000313" key="15">
    <source>
        <dbReference type="EMBL" id="OLY80259.1"/>
    </source>
</evidence>
<reference evidence="15 16" key="1">
    <citation type="journal article" date="2016" name="Mol. Biol. Evol.">
        <title>Genome-Wide Survey of Gut Fungi (Harpellales) Reveals the First Horizontally Transferred Ubiquitin Gene from a Mosquito Host.</title>
        <authorList>
            <person name="Wang Y."/>
            <person name="White M.M."/>
            <person name="Kvist S."/>
            <person name="Moncalvo J.M."/>
        </authorList>
    </citation>
    <scope>NUCLEOTIDE SEQUENCE [LARGE SCALE GENOMIC DNA]</scope>
    <source>
        <strain evidence="15 16">ALG-7-W6</strain>
    </source>
</reference>
<dbReference type="GO" id="GO:0003988">
    <property type="term" value="F:acetyl-CoA C-acyltransferase activity"/>
    <property type="evidence" value="ECO:0007669"/>
    <property type="project" value="UniProtKB-EC"/>
</dbReference>
<dbReference type="STRING" id="133383.A0A1R0GTQ2"/>
<evidence type="ECO:0000313" key="16">
    <source>
        <dbReference type="Proteomes" id="UP000187455"/>
    </source>
</evidence>
<dbReference type="NCBIfam" id="TIGR01930">
    <property type="entry name" value="AcCoA-C-Actrans"/>
    <property type="match status" value="1"/>
</dbReference>
<dbReference type="OrthoDB" id="5404651at2759"/>
<dbReference type="EMBL" id="LSSL01003624">
    <property type="protein sequence ID" value="OLY80259.1"/>
    <property type="molecule type" value="Genomic_DNA"/>
</dbReference>
<dbReference type="InterPro" id="IPR020617">
    <property type="entry name" value="Thiolase_C"/>
</dbReference>
<dbReference type="InterPro" id="IPR050215">
    <property type="entry name" value="Thiolase-like_sf_Thiolase"/>
</dbReference>
<evidence type="ECO:0000256" key="3">
    <source>
        <dbReference type="ARBA" id="ARBA00010982"/>
    </source>
</evidence>
<evidence type="ECO:0000256" key="10">
    <source>
        <dbReference type="ARBA" id="ARBA00047605"/>
    </source>
</evidence>
<protein>
    <submittedName>
        <fullName evidence="15">3-ketoacyl-CoA thiolase B, peroxisomal</fullName>
    </submittedName>
</protein>